<dbReference type="PANTHER" id="PTHR33121:SF79">
    <property type="entry name" value="CYCLIC DI-GMP PHOSPHODIESTERASE PDED-RELATED"/>
    <property type="match status" value="1"/>
</dbReference>
<dbReference type="CDD" id="cd01949">
    <property type="entry name" value="GGDEF"/>
    <property type="match status" value="1"/>
</dbReference>
<dbReference type="eggNOG" id="COG3706">
    <property type="taxonomic scope" value="Bacteria"/>
</dbReference>
<dbReference type="AlphaFoldDB" id="A0A059KGA1"/>
<organism evidence="3 4">
    <name type="scientific">Sphaerotilus natans subsp. natans DSM 6575</name>
    <dbReference type="NCBI Taxonomy" id="1286631"/>
    <lineage>
        <taxon>Bacteria</taxon>
        <taxon>Pseudomonadati</taxon>
        <taxon>Pseudomonadota</taxon>
        <taxon>Betaproteobacteria</taxon>
        <taxon>Burkholderiales</taxon>
        <taxon>Sphaerotilaceae</taxon>
        <taxon>Sphaerotilus</taxon>
    </lineage>
</organism>
<dbReference type="InterPro" id="IPR029787">
    <property type="entry name" value="Nucleotide_cyclase"/>
</dbReference>
<dbReference type="SMART" id="SM00267">
    <property type="entry name" value="GGDEF"/>
    <property type="match status" value="1"/>
</dbReference>
<dbReference type="RefSeq" id="WP_037485926.1">
    <property type="nucleotide sequence ID" value="NZ_AZRA01000145.1"/>
</dbReference>
<dbReference type="Pfam" id="PF00990">
    <property type="entry name" value="GGDEF"/>
    <property type="match status" value="1"/>
</dbReference>
<accession>A0A059KGA1</accession>
<dbReference type="STRING" id="34103.SAMN05421778_10320"/>
<feature type="coiled-coil region" evidence="1">
    <location>
        <begin position="126"/>
        <end position="160"/>
    </location>
</feature>
<reference evidence="3 4" key="1">
    <citation type="journal article" date="2014" name="FEMS Microbiol. Ecol.">
        <title>Sphaerotilus natans encrusted with nanoball-shaped Fe(III) oxide minerals formed by nitrate-reducing mixotrophic Fe(II) oxidation.</title>
        <authorList>
            <person name="Park S."/>
            <person name="Kim D.H."/>
            <person name="Lee J.H."/>
            <person name="Hur H.G."/>
        </authorList>
    </citation>
    <scope>NUCLEOTIDE SEQUENCE [LARGE SCALE GENOMIC DNA]</scope>
    <source>
        <strain evidence="3 4">DSM 6575</strain>
    </source>
</reference>
<dbReference type="InterPro" id="IPR050706">
    <property type="entry name" value="Cyclic-di-GMP_PDE-like"/>
</dbReference>
<dbReference type="PROSITE" id="PS50887">
    <property type="entry name" value="GGDEF"/>
    <property type="match status" value="1"/>
</dbReference>
<dbReference type="Proteomes" id="UP000026714">
    <property type="component" value="Unassembled WGS sequence"/>
</dbReference>
<feature type="domain" description="GGDEF" evidence="2">
    <location>
        <begin position="186"/>
        <end position="319"/>
    </location>
</feature>
<evidence type="ECO:0000259" key="2">
    <source>
        <dbReference type="PROSITE" id="PS50887"/>
    </source>
</evidence>
<gene>
    <name evidence="3" type="ORF">X805_40000</name>
</gene>
<evidence type="ECO:0000313" key="4">
    <source>
        <dbReference type="Proteomes" id="UP000026714"/>
    </source>
</evidence>
<dbReference type="NCBIfam" id="TIGR00254">
    <property type="entry name" value="GGDEF"/>
    <property type="match status" value="1"/>
</dbReference>
<protein>
    <submittedName>
        <fullName evidence="3">Diguanylate cyclase</fullName>
    </submittedName>
</protein>
<sequence>MSISALSDLSDAVVAPVALNEGLLDLLLIDGAMATLKRAADGRHVWASPSWQDWVGGEAPLPQPVANAIQAADVRALASGQPMSVDDHVFERAGGRRVELRAVRRVLHGLAGEPLLLTLWRDVTALRRESLQLQQALGQIERLQQAIEAMRRQHEQGLDRPGELFRREHFEEHLRREAALSQREHREFALVLLAIDRIEAMRQSHGEAAVQRIVEMMGHLMRTNTRAMDVLSQLGEGRFAILLSGVGLATAHARMEHLRRACATQVVVQDGRSLGFEISIGIASFPHTAATLAELSQAAVRALTDARLRGGNRIALASIRLPEASGV</sequence>
<evidence type="ECO:0000256" key="1">
    <source>
        <dbReference type="SAM" id="Coils"/>
    </source>
</evidence>
<dbReference type="InterPro" id="IPR000160">
    <property type="entry name" value="GGDEF_dom"/>
</dbReference>
<dbReference type="GO" id="GO:0071111">
    <property type="term" value="F:cyclic-guanylate-specific phosphodiesterase activity"/>
    <property type="evidence" value="ECO:0007669"/>
    <property type="project" value="InterPro"/>
</dbReference>
<dbReference type="InterPro" id="IPR043128">
    <property type="entry name" value="Rev_trsase/Diguanyl_cyclase"/>
</dbReference>
<dbReference type="EMBL" id="AZRA01000145">
    <property type="protein sequence ID" value="KDB50400.1"/>
    <property type="molecule type" value="Genomic_DNA"/>
</dbReference>
<dbReference type="SUPFAM" id="SSF55073">
    <property type="entry name" value="Nucleotide cyclase"/>
    <property type="match status" value="1"/>
</dbReference>
<name>A0A059KGA1_9BURK</name>
<dbReference type="PANTHER" id="PTHR33121">
    <property type="entry name" value="CYCLIC DI-GMP PHOSPHODIESTERASE PDEF"/>
    <property type="match status" value="1"/>
</dbReference>
<keyword evidence="1" id="KW-0175">Coiled coil</keyword>
<comment type="caution">
    <text evidence="3">The sequence shown here is derived from an EMBL/GenBank/DDBJ whole genome shotgun (WGS) entry which is preliminary data.</text>
</comment>
<evidence type="ECO:0000313" key="3">
    <source>
        <dbReference type="EMBL" id="KDB50400.1"/>
    </source>
</evidence>
<keyword evidence="4" id="KW-1185">Reference proteome</keyword>
<proteinExistence type="predicted"/>
<dbReference type="Gene3D" id="3.30.70.270">
    <property type="match status" value="1"/>
</dbReference>